<dbReference type="AlphaFoldDB" id="A0A4U5MVG2"/>
<dbReference type="EMBL" id="AZBU02000006">
    <property type="protein sequence ID" value="TKR73533.1"/>
    <property type="molecule type" value="Genomic_DNA"/>
</dbReference>
<sequence length="80" mass="8936">MSWMRKRRRPPNPGGQRASPQPSTSDAYYNCAEFRTKRKFQVTNAGLNGFPIAPGITLMVSLKGKLSKLVSLISVWLRNG</sequence>
<dbReference type="Proteomes" id="UP000298663">
    <property type="component" value="Unassembled WGS sequence"/>
</dbReference>
<protein>
    <submittedName>
        <fullName evidence="3">Uncharacterized protein</fullName>
    </submittedName>
</protein>
<proteinExistence type="predicted"/>
<evidence type="ECO:0000256" key="1">
    <source>
        <dbReference type="SAM" id="MobiDB-lite"/>
    </source>
</evidence>
<feature type="compositionally biased region" description="Basic residues" evidence="1">
    <location>
        <begin position="1"/>
        <end position="10"/>
    </location>
</feature>
<reference evidence="3 4" key="2">
    <citation type="journal article" date="2015" name="Genome Biol.">
        <title>Comparative genomics of Steinernema reveals deeply conserved gene regulatory networks.</title>
        <authorList>
            <person name="Dillman A.R."/>
            <person name="Macchietto M."/>
            <person name="Porter C.F."/>
            <person name="Rogers A."/>
            <person name="Williams B."/>
            <person name="Antoshechkin I."/>
            <person name="Lee M.M."/>
            <person name="Goodwin Z."/>
            <person name="Lu X."/>
            <person name="Lewis E.E."/>
            <person name="Goodrich-Blair H."/>
            <person name="Stock S.P."/>
            <person name="Adams B.J."/>
            <person name="Sternberg P.W."/>
            <person name="Mortazavi A."/>
        </authorList>
    </citation>
    <scope>NUCLEOTIDE SEQUENCE [LARGE SCALE GENOMIC DNA]</scope>
    <source>
        <strain evidence="3 4">ALL</strain>
    </source>
</reference>
<keyword evidence="4" id="KW-1185">Reference proteome</keyword>
<gene>
    <name evidence="2" type="ORF">L596_020758</name>
    <name evidence="3" type="ORF">L596_020833</name>
</gene>
<dbReference type="EMBL" id="AZBU02000006">
    <property type="protein sequence ID" value="TKR73449.1"/>
    <property type="molecule type" value="Genomic_DNA"/>
</dbReference>
<comment type="caution">
    <text evidence="3">The sequence shown here is derived from an EMBL/GenBank/DDBJ whole genome shotgun (WGS) entry which is preliminary data.</text>
</comment>
<reference evidence="3" key="3">
    <citation type="journal article" date="2019" name="G3 (Bethesda)">
        <title>Hybrid Assembly of the Genome of the Entomopathogenic Nematode Steinernema carpocapsae Identifies the X-Chromosome.</title>
        <authorList>
            <person name="Serra L."/>
            <person name="Macchietto M."/>
            <person name="Macias-Munoz A."/>
            <person name="McGill C.J."/>
            <person name="Rodriguez I.M."/>
            <person name="Rodriguez B."/>
            <person name="Murad R."/>
            <person name="Mortazavi A."/>
        </authorList>
    </citation>
    <scope>NUCLEOTIDE SEQUENCE</scope>
    <source>
        <strain evidence="3">ALL</strain>
    </source>
</reference>
<reference evidence="3" key="1">
    <citation type="submission" date="2013-11" db="EMBL/GenBank/DDBJ databases">
        <authorList>
            <person name="Sternberg P."/>
            <person name="Dillman A."/>
            <person name="Macchietto M."/>
        </authorList>
    </citation>
    <scope>NUCLEOTIDE SEQUENCE</scope>
    <source>
        <strain evidence="3">ALL</strain>
    </source>
</reference>
<evidence type="ECO:0000313" key="2">
    <source>
        <dbReference type="EMBL" id="TKR73449.1"/>
    </source>
</evidence>
<evidence type="ECO:0000313" key="3">
    <source>
        <dbReference type="EMBL" id="TKR73533.1"/>
    </source>
</evidence>
<accession>A0A4U5MVG2</accession>
<evidence type="ECO:0000313" key="4">
    <source>
        <dbReference type="Proteomes" id="UP000298663"/>
    </source>
</evidence>
<feature type="region of interest" description="Disordered" evidence="1">
    <location>
        <begin position="1"/>
        <end position="26"/>
    </location>
</feature>
<name>A0A4U5MVG2_STECR</name>
<organism evidence="3 4">
    <name type="scientific">Steinernema carpocapsae</name>
    <name type="common">Entomopathogenic nematode</name>
    <dbReference type="NCBI Taxonomy" id="34508"/>
    <lineage>
        <taxon>Eukaryota</taxon>
        <taxon>Metazoa</taxon>
        <taxon>Ecdysozoa</taxon>
        <taxon>Nematoda</taxon>
        <taxon>Chromadorea</taxon>
        <taxon>Rhabditida</taxon>
        <taxon>Tylenchina</taxon>
        <taxon>Panagrolaimomorpha</taxon>
        <taxon>Strongyloidoidea</taxon>
        <taxon>Steinernematidae</taxon>
        <taxon>Steinernema</taxon>
    </lineage>
</organism>